<dbReference type="InterPro" id="IPR033479">
    <property type="entry name" value="dCache_1"/>
</dbReference>
<keyword evidence="4 7" id="KW-0812">Transmembrane</keyword>
<keyword evidence="5 7" id="KW-1133">Transmembrane helix</keyword>
<dbReference type="KEGG" id="aiq:Azoinq_00780"/>
<dbReference type="InterPro" id="IPR000160">
    <property type="entry name" value="GGDEF_dom"/>
</dbReference>
<dbReference type="CDD" id="cd01949">
    <property type="entry name" value="GGDEF"/>
    <property type="match status" value="1"/>
</dbReference>
<evidence type="ECO:0000256" key="3">
    <source>
        <dbReference type="ARBA" id="ARBA00022475"/>
    </source>
</evidence>
<evidence type="ECO:0000313" key="10">
    <source>
        <dbReference type="Proteomes" id="UP000683428"/>
    </source>
</evidence>
<evidence type="ECO:0000256" key="1">
    <source>
        <dbReference type="ARBA" id="ARBA00004651"/>
    </source>
</evidence>
<organism evidence="9 10">
    <name type="scientific">Azospira inquinata</name>
    <dbReference type="NCBI Taxonomy" id="2785627"/>
    <lineage>
        <taxon>Bacteria</taxon>
        <taxon>Pseudomonadati</taxon>
        <taxon>Pseudomonadota</taxon>
        <taxon>Betaproteobacteria</taxon>
        <taxon>Rhodocyclales</taxon>
        <taxon>Rhodocyclaceae</taxon>
        <taxon>Azospira</taxon>
    </lineage>
</organism>
<dbReference type="CDD" id="cd18773">
    <property type="entry name" value="PDC1_HK_sensor"/>
    <property type="match status" value="1"/>
</dbReference>
<dbReference type="PANTHER" id="PTHR45138:SF9">
    <property type="entry name" value="DIGUANYLATE CYCLASE DGCM-RELATED"/>
    <property type="match status" value="1"/>
</dbReference>
<keyword evidence="10" id="KW-1185">Reference proteome</keyword>
<feature type="transmembrane region" description="Helical" evidence="7">
    <location>
        <begin position="284"/>
        <end position="303"/>
    </location>
</feature>
<dbReference type="RefSeq" id="WP_216127871.1">
    <property type="nucleotide sequence ID" value="NZ_CP064782.1"/>
</dbReference>
<dbReference type="CDD" id="cd18774">
    <property type="entry name" value="PDC2_HK_sensor"/>
    <property type="match status" value="1"/>
</dbReference>
<evidence type="ECO:0000256" key="7">
    <source>
        <dbReference type="SAM" id="Phobius"/>
    </source>
</evidence>
<evidence type="ECO:0000256" key="2">
    <source>
        <dbReference type="ARBA" id="ARBA00012528"/>
    </source>
</evidence>
<proteinExistence type="predicted"/>
<sequence>MVTPSHQPHLRRLLVLLLAVAMLITLAGGLLAGYSVLRDTLVANALESNRVYAAKIAAGVATEADTAHRLLELSARNLGQRWDQKTRDQEVERLKEQSETFNSVIVVDGQGILRAYHPMRPNMLHRRMTTLGTVEALKARRPLVSPPFHAHSGHYIVLVSQPVWDPQGRYLGFVAGTIYLDSVNTLGRLVAQHFYHDGSYLYAVDRAGTIIYHQDARRVGANVASNKVVARLMGGENGAMAVVNTRGEAMLAGYAVVPELGWGIVSQQPAPVVLGQVRDLTTSLFLRAMPFYLLALFLGWLLARHFTRPLNQLAEVAAGLDHPEAPEQLDRVRAWYREARQIKQGLQVGLRSVQLQLRFLYQESTTDPLTGLMNRRGIHRQLEIWEANRIPFAALALDVDHFKQVNDRHGHPVGDKVLRHLATLMDRACREQDLTCRAGGEEFLILLPDCPLPRAREVADRLRQNIQETPNPAGESITVSIGVAHYPTHGDSAEETLQAADRALYLAKERGRNRVETP</sequence>
<dbReference type="InterPro" id="IPR050469">
    <property type="entry name" value="Diguanylate_Cyclase"/>
</dbReference>
<dbReference type="PROSITE" id="PS50887">
    <property type="entry name" value="GGDEF"/>
    <property type="match status" value="1"/>
</dbReference>
<protein>
    <recommendedName>
        <fullName evidence="2">diguanylate cyclase</fullName>
        <ecNumber evidence="2">2.7.7.65</ecNumber>
    </recommendedName>
</protein>
<feature type="domain" description="GGDEF" evidence="8">
    <location>
        <begin position="390"/>
        <end position="518"/>
    </location>
</feature>
<comment type="subcellular location">
    <subcellularLocation>
        <location evidence="1">Cell membrane</location>
        <topology evidence="1">Multi-pass membrane protein</topology>
    </subcellularLocation>
</comment>
<dbReference type="GO" id="GO:0005886">
    <property type="term" value="C:plasma membrane"/>
    <property type="evidence" value="ECO:0007669"/>
    <property type="project" value="UniProtKB-SubCell"/>
</dbReference>
<keyword evidence="3" id="KW-1003">Cell membrane</keyword>
<dbReference type="NCBIfam" id="TIGR00254">
    <property type="entry name" value="GGDEF"/>
    <property type="match status" value="1"/>
</dbReference>
<gene>
    <name evidence="9" type="ORF">Azoinq_00780</name>
</gene>
<dbReference type="AlphaFoldDB" id="A0A975XUV9"/>
<dbReference type="Pfam" id="PF00990">
    <property type="entry name" value="GGDEF"/>
    <property type="match status" value="1"/>
</dbReference>
<dbReference type="Proteomes" id="UP000683428">
    <property type="component" value="Chromosome"/>
</dbReference>
<dbReference type="FunFam" id="3.30.70.270:FF:000001">
    <property type="entry name" value="Diguanylate cyclase domain protein"/>
    <property type="match status" value="1"/>
</dbReference>
<dbReference type="EC" id="2.7.7.65" evidence="2"/>
<dbReference type="GO" id="GO:0052621">
    <property type="term" value="F:diguanylate cyclase activity"/>
    <property type="evidence" value="ECO:0007669"/>
    <property type="project" value="UniProtKB-EC"/>
</dbReference>
<dbReference type="EMBL" id="CP064782">
    <property type="protein sequence ID" value="QWT49187.1"/>
    <property type="molecule type" value="Genomic_DNA"/>
</dbReference>
<reference evidence="9" key="1">
    <citation type="submission" date="2020-11" db="EMBL/GenBank/DDBJ databases">
        <title>Azospira inquinata sp. nov.</title>
        <authorList>
            <person name="Moe W.M."/>
            <person name="Mikes M.C."/>
        </authorList>
    </citation>
    <scope>NUCLEOTIDE SEQUENCE</scope>
    <source>
        <strain evidence="9">Azo-3</strain>
    </source>
</reference>
<dbReference type="Pfam" id="PF02743">
    <property type="entry name" value="dCache_1"/>
    <property type="match status" value="1"/>
</dbReference>
<dbReference type="GO" id="GO:1902201">
    <property type="term" value="P:negative regulation of bacterial-type flagellum-dependent cell motility"/>
    <property type="evidence" value="ECO:0007669"/>
    <property type="project" value="TreeGrafter"/>
</dbReference>
<evidence type="ECO:0000313" key="9">
    <source>
        <dbReference type="EMBL" id="QWT49187.1"/>
    </source>
</evidence>
<keyword evidence="6 7" id="KW-0472">Membrane</keyword>
<dbReference type="SMART" id="SM00267">
    <property type="entry name" value="GGDEF"/>
    <property type="match status" value="1"/>
</dbReference>
<dbReference type="PANTHER" id="PTHR45138">
    <property type="entry name" value="REGULATORY COMPONENTS OF SENSORY TRANSDUCTION SYSTEM"/>
    <property type="match status" value="1"/>
</dbReference>
<evidence type="ECO:0000259" key="8">
    <source>
        <dbReference type="PROSITE" id="PS50887"/>
    </source>
</evidence>
<name>A0A975XUV9_9RHOO</name>
<evidence type="ECO:0000256" key="4">
    <source>
        <dbReference type="ARBA" id="ARBA00022692"/>
    </source>
</evidence>
<accession>A0A975XUV9</accession>
<evidence type="ECO:0000256" key="6">
    <source>
        <dbReference type="ARBA" id="ARBA00023136"/>
    </source>
</evidence>
<evidence type="ECO:0000256" key="5">
    <source>
        <dbReference type="ARBA" id="ARBA00022989"/>
    </source>
</evidence>
<dbReference type="GO" id="GO:0043709">
    <property type="term" value="P:cell adhesion involved in single-species biofilm formation"/>
    <property type="evidence" value="ECO:0007669"/>
    <property type="project" value="TreeGrafter"/>
</dbReference>